<dbReference type="Proteomes" id="UP001595823">
    <property type="component" value="Unassembled WGS sequence"/>
</dbReference>
<dbReference type="PANTHER" id="PTHR43191:SF2">
    <property type="entry name" value="RRNA METHYLTRANSFERASE 3, MITOCHONDRIAL"/>
    <property type="match status" value="1"/>
</dbReference>
<evidence type="ECO:0000313" key="7">
    <source>
        <dbReference type="Proteomes" id="UP001595823"/>
    </source>
</evidence>
<dbReference type="GO" id="GO:0032259">
    <property type="term" value="P:methylation"/>
    <property type="evidence" value="ECO:0007669"/>
    <property type="project" value="UniProtKB-KW"/>
</dbReference>
<evidence type="ECO:0000313" key="6">
    <source>
        <dbReference type="EMBL" id="MFC4334203.1"/>
    </source>
</evidence>
<dbReference type="Pfam" id="PF00588">
    <property type="entry name" value="SpoU_methylase"/>
    <property type="match status" value="1"/>
</dbReference>
<dbReference type="RefSeq" id="WP_380617939.1">
    <property type="nucleotide sequence ID" value="NZ_JBHSDK010000003.1"/>
</dbReference>
<proteinExistence type="predicted"/>
<dbReference type="EMBL" id="JBHSDK010000003">
    <property type="protein sequence ID" value="MFC4334203.1"/>
    <property type="molecule type" value="Genomic_DNA"/>
</dbReference>
<dbReference type="InterPro" id="IPR029028">
    <property type="entry name" value="Alpha/beta_knot_MTases"/>
</dbReference>
<evidence type="ECO:0000259" key="5">
    <source>
        <dbReference type="Pfam" id="PF22655"/>
    </source>
</evidence>
<dbReference type="PANTHER" id="PTHR43191">
    <property type="entry name" value="RRNA METHYLTRANSFERASE 3"/>
    <property type="match status" value="1"/>
</dbReference>
<dbReference type="Pfam" id="PF22655">
    <property type="entry name" value="SpoU_sub_bind_like"/>
    <property type="match status" value="1"/>
</dbReference>
<comment type="caution">
    <text evidence="6">The sequence shown here is derived from an EMBL/GenBank/DDBJ whole genome shotgun (WGS) entry which is preliminary data.</text>
</comment>
<keyword evidence="2" id="KW-0808">Transferase</keyword>
<sequence>MRAPQWITTRNEVWTVVEQLADSGEHRARNANFLADGAETVRVALERGWRPAALLFNSGPGLTEDARDILDRTEAPIYAVAPELMAQLGGRFGSIPEIVAVLVYRPIDLGQIRPHDEFTAVVCGPVADPATVGATMRTAHALGADAVFIDPTSYDPYAPRALHAAGEAFFTLPPVIGYGREQILHWGRSVGGLTVVAVASQGSTGLAEVDVKGPKLVVVADERLGIPEPWLRAADIVVSSPAAGAGLDATALTAMCLPEVKKQRQAAPAAPPTAFPEPDDADSAVEDADGTEDEYRSVNYYAKFRRN</sequence>
<feature type="domain" description="tRNA/rRNA methyltransferase SpoU type" evidence="4">
    <location>
        <begin position="121"/>
        <end position="243"/>
    </location>
</feature>
<dbReference type="SUPFAM" id="SSF75217">
    <property type="entry name" value="alpha/beta knot"/>
    <property type="match status" value="1"/>
</dbReference>
<dbReference type="GO" id="GO:0008168">
    <property type="term" value="F:methyltransferase activity"/>
    <property type="evidence" value="ECO:0007669"/>
    <property type="project" value="UniProtKB-KW"/>
</dbReference>
<feature type="domain" description="SpoU L30e-like N-terminal" evidence="5">
    <location>
        <begin position="23"/>
        <end position="100"/>
    </location>
</feature>
<feature type="region of interest" description="Disordered" evidence="3">
    <location>
        <begin position="263"/>
        <end position="294"/>
    </location>
</feature>
<accession>A0ABV8TUW2</accession>
<dbReference type="InterPro" id="IPR051259">
    <property type="entry name" value="rRNA_Methyltransferase"/>
</dbReference>
<evidence type="ECO:0000259" key="4">
    <source>
        <dbReference type="Pfam" id="PF00588"/>
    </source>
</evidence>
<keyword evidence="7" id="KW-1185">Reference proteome</keyword>
<evidence type="ECO:0000256" key="2">
    <source>
        <dbReference type="ARBA" id="ARBA00022679"/>
    </source>
</evidence>
<dbReference type="InterPro" id="IPR029026">
    <property type="entry name" value="tRNA_m1G_MTases_N"/>
</dbReference>
<reference evidence="7" key="1">
    <citation type="journal article" date="2019" name="Int. J. Syst. Evol. Microbiol.">
        <title>The Global Catalogue of Microorganisms (GCM) 10K type strain sequencing project: providing services to taxonomists for standard genome sequencing and annotation.</title>
        <authorList>
            <consortium name="The Broad Institute Genomics Platform"/>
            <consortium name="The Broad Institute Genome Sequencing Center for Infectious Disease"/>
            <person name="Wu L."/>
            <person name="Ma J."/>
        </authorList>
    </citation>
    <scope>NUCLEOTIDE SEQUENCE [LARGE SCALE GENOMIC DNA]</scope>
    <source>
        <strain evidence="7">IBRC-M 10908</strain>
    </source>
</reference>
<protein>
    <submittedName>
        <fullName evidence="6">TrmH family RNA methyltransferase</fullName>
    </submittedName>
</protein>
<dbReference type="Gene3D" id="3.30.1330.30">
    <property type="match status" value="1"/>
</dbReference>
<dbReference type="Gene3D" id="3.40.1280.10">
    <property type="match status" value="1"/>
</dbReference>
<evidence type="ECO:0000256" key="3">
    <source>
        <dbReference type="SAM" id="MobiDB-lite"/>
    </source>
</evidence>
<organism evidence="6 7">
    <name type="scientific">Salininema proteolyticum</name>
    <dbReference type="NCBI Taxonomy" id="1607685"/>
    <lineage>
        <taxon>Bacteria</taxon>
        <taxon>Bacillati</taxon>
        <taxon>Actinomycetota</taxon>
        <taxon>Actinomycetes</taxon>
        <taxon>Glycomycetales</taxon>
        <taxon>Glycomycetaceae</taxon>
        <taxon>Salininema</taxon>
    </lineage>
</organism>
<feature type="compositionally biased region" description="Acidic residues" evidence="3">
    <location>
        <begin position="277"/>
        <end position="292"/>
    </location>
</feature>
<gene>
    <name evidence="6" type="ORF">ACFPET_03225</name>
</gene>
<dbReference type="InterPro" id="IPR029064">
    <property type="entry name" value="Ribosomal_eL30-like_sf"/>
</dbReference>
<dbReference type="SUPFAM" id="SSF55315">
    <property type="entry name" value="L30e-like"/>
    <property type="match status" value="1"/>
</dbReference>
<dbReference type="InterPro" id="IPR054578">
    <property type="entry name" value="SpoU_sub_bind-like_N"/>
</dbReference>
<evidence type="ECO:0000256" key="1">
    <source>
        <dbReference type="ARBA" id="ARBA00022603"/>
    </source>
</evidence>
<keyword evidence="1 6" id="KW-0489">Methyltransferase</keyword>
<name>A0ABV8TUW2_9ACTN</name>
<dbReference type="InterPro" id="IPR001537">
    <property type="entry name" value="SpoU_MeTrfase"/>
</dbReference>